<dbReference type="SUPFAM" id="SSF88659">
    <property type="entry name" value="Sigma3 and sigma4 domains of RNA polymerase sigma factors"/>
    <property type="match status" value="1"/>
</dbReference>
<keyword evidence="2" id="KW-0804">Transcription</keyword>
<evidence type="ECO:0000256" key="1">
    <source>
        <dbReference type="ARBA" id="ARBA00023015"/>
    </source>
</evidence>
<dbReference type="PANTHER" id="PTHR34236:SF1">
    <property type="entry name" value="DIMETHYL SULFOXIDE REDUCTASE TRANSCRIPTIONAL ACTIVATOR"/>
    <property type="match status" value="1"/>
</dbReference>
<dbReference type="Pfam" id="PF04967">
    <property type="entry name" value="HTH_10"/>
    <property type="match status" value="1"/>
</dbReference>
<feature type="domain" description="HTH bat-type" evidence="3">
    <location>
        <begin position="156"/>
        <end position="207"/>
    </location>
</feature>
<dbReference type="PANTHER" id="PTHR34236">
    <property type="entry name" value="DIMETHYL SULFOXIDE REDUCTASE TRANSCRIPTIONAL ACTIVATOR"/>
    <property type="match status" value="1"/>
</dbReference>
<dbReference type="OrthoDB" id="202021at2157"/>
<dbReference type="KEGG" id="halg:HUG10_05740"/>
<dbReference type="Proteomes" id="UP000509750">
    <property type="component" value="Chromosome"/>
</dbReference>
<name>A0A7D5KL00_9EURY</name>
<reference evidence="5 6" key="1">
    <citation type="submission" date="2020-07" db="EMBL/GenBank/DDBJ databases">
        <title>Gai3-2, isolated from salt lake.</title>
        <authorList>
            <person name="Cui H."/>
            <person name="Shi X."/>
        </authorList>
    </citation>
    <scope>NUCLEOTIDE SEQUENCE [LARGE SCALE GENOMIC DNA]</scope>
    <source>
        <strain evidence="5 6">Gai3-2</strain>
    </source>
</reference>
<dbReference type="InterPro" id="IPR031803">
    <property type="entry name" value="BAT_GAF/HTH-assoc"/>
</dbReference>
<dbReference type="RefSeq" id="WP_179168650.1">
    <property type="nucleotide sequence ID" value="NZ_CP058529.1"/>
</dbReference>
<gene>
    <name evidence="5" type="ORF">HUG10_05740</name>
</gene>
<dbReference type="GeneID" id="56028315"/>
<dbReference type="InterPro" id="IPR013324">
    <property type="entry name" value="RNA_pol_sigma_r3/r4-like"/>
</dbReference>
<keyword evidence="6" id="KW-1185">Reference proteome</keyword>
<dbReference type="Pfam" id="PF15915">
    <property type="entry name" value="BAT"/>
    <property type="match status" value="1"/>
</dbReference>
<dbReference type="EMBL" id="CP058529">
    <property type="protein sequence ID" value="QLG27075.1"/>
    <property type="molecule type" value="Genomic_DNA"/>
</dbReference>
<sequence>MATVAAFTVGADEFPLGAVFEDLPGVTVELERVVPTSDAVVPYFWVRNADESDVVRSFRVHPGAGNVELIDSVGDEQLLRCTWDPAQLGMLLAIEETGVTLLSGVGNSEHWTFEIRGDDREAVARFQAYCLEHDVPITLTSVQRLTPSDRRAVDGLTDLQREALLLAYERGYFDTPRRATLEELAAELDITRQSFAARLRRGHRTLIDVALL</sequence>
<evidence type="ECO:0000313" key="6">
    <source>
        <dbReference type="Proteomes" id="UP000509750"/>
    </source>
</evidence>
<protein>
    <submittedName>
        <fullName evidence="5">Helix-turn-helix domain-containing protein</fullName>
    </submittedName>
</protein>
<dbReference type="Gene3D" id="1.10.10.10">
    <property type="entry name" value="Winged helix-like DNA-binding domain superfamily/Winged helix DNA-binding domain"/>
    <property type="match status" value="1"/>
</dbReference>
<evidence type="ECO:0000259" key="4">
    <source>
        <dbReference type="Pfam" id="PF15915"/>
    </source>
</evidence>
<dbReference type="InterPro" id="IPR036388">
    <property type="entry name" value="WH-like_DNA-bd_sf"/>
</dbReference>
<dbReference type="InterPro" id="IPR007050">
    <property type="entry name" value="HTH_bacterioopsin"/>
</dbReference>
<accession>A0A7D5KL00</accession>
<dbReference type="AlphaFoldDB" id="A0A7D5KL00"/>
<proteinExistence type="predicted"/>
<keyword evidence="1" id="KW-0805">Transcription regulation</keyword>
<organism evidence="5 6">
    <name type="scientific">Halorarum halophilum</name>
    <dbReference type="NCBI Taxonomy" id="2743090"/>
    <lineage>
        <taxon>Archaea</taxon>
        <taxon>Methanobacteriati</taxon>
        <taxon>Methanobacteriota</taxon>
        <taxon>Stenosarchaea group</taxon>
        <taxon>Halobacteria</taxon>
        <taxon>Halobacteriales</taxon>
        <taxon>Haloferacaceae</taxon>
        <taxon>Halorarum</taxon>
    </lineage>
</organism>
<evidence type="ECO:0000256" key="2">
    <source>
        <dbReference type="ARBA" id="ARBA00023163"/>
    </source>
</evidence>
<feature type="domain" description="Bacterioopsin transcriptional activator GAF and HTH associated" evidence="4">
    <location>
        <begin position="7"/>
        <end position="150"/>
    </location>
</feature>
<evidence type="ECO:0000313" key="5">
    <source>
        <dbReference type="EMBL" id="QLG27075.1"/>
    </source>
</evidence>
<evidence type="ECO:0000259" key="3">
    <source>
        <dbReference type="Pfam" id="PF04967"/>
    </source>
</evidence>